<dbReference type="AlphaFoldDB" id="A0A0E9RLL3"/>
<protein>
    <submittedName>
        <fullName evidence="1">Uncharacterized protein</fullName>
    </submittedName>
</protein>
<accession>A0A0E9RLL3</accession>
<reference evidence="1" key="2">
    <citation type="journal article" date="2015" name="Fish Shellfish Immunol.">
        <title>Early steps in the European eel (Anguilla anguilla)-Vibrio vulnificus interaction in the gills: Role of the RtxA13 toxin.</title>
        <authorList>
            <person name="Callol A."/>
            <person name="Pajuelo D."/>
            <person name="Ebbesson L."/>
            <person name="Teles M."/>
            <person name="MacKenzie S."/>
            <person name="Amaro C."/>
        </authorList>
    </citation>
    <scope>NUCLEOTIDE SEQUENCE</scope>
</reference>
<evidence type="ECO:0000313" key="1">
    <source>
        <dbReference type="EMBL" id="JAH29330.1"/>
    </source>
</evidence>
<dbReference type="EMBL" id="GBXM01079247">
    <property type="protein sequence ID" value="JAH29330.1"/>
    <property type="molecule type" value="Transcribed_RNA"/>
</dbReference>
<name>A0A0E9RLL3_ANGAN</name>
<organism evidence="1">
    <name type="scientific">Anguilla anguilla</name>
    <name type="common">European freshwater eel</name>
    <name type="synonym">Muraena anguilla</name>
    <dbReference type="NCBI Taxonomy" id="7936"/>
    <lineage>
        <taxon>Eukaryota</taxon>
        <taxon>Metazoa</taxon>
        <taxon>Chordata</taxon>
        <taxon>Craniata</taxon>
        <taxon>Vertebrata</taxon>
        <taxon>Euteleostomi</taxon>
        <taxon>Actinopterygii</taxon>
        <taxon>Neopterygii</taxon>
        <taxon>Teleostei</taxon>
        <taxon>Anguilliformes</taxon>
        <taxon>Anguillidae</taxon>
        <taxon>Anguilla</taxon>
    </lineage>
</organism>
<proteinExistence type="predicted"/>
<reference evidence="1" key="1">
    <citation type="submission" date="2014-11" db="EMBL/GenBank/DDBJ databases">
        <authorList>
            <person name="Amaro Gonzalez C."/>
        </authorList>
    </citation>
    <scope>NUCLEOTIDE SEQUENCE</scope>
</reference>
<sequence length="55" mass="6442">MRLVEKIHSKSEILSIYLSLPISKKVSHCYGKTFMLPTYCMAKYVLKICREIFSL</sequence>